<dbReference type="GO" id="GO:0016226">
    <property type="term" value="P:iron-sulfur cluster assembly"/>
    <property type="evidence" value="ECO:0007669"/>
    <property type="project" value="InterPro"/>
</dbReference>
<gene>
    <name evidence="3" type="ORF">AVDCRST_MAG68-215</name>
</gene>
<dbReference type="PANTHER" id="PTHR10093">
    <property type="entry name" value="IRON-SULFUR CLUSTER ASSEMBLY ENZYME NIFU HOMOLOG"/>
    <property type="match status" value="1"/>
</dbReference>
<dbReference type="NCBIfam" id="TIGR01994">
    <property type="entry name" value="SUF_scaf_2"/>
    <property type="match status" value="1"/>
</dbReference>
<feature type="domain" description="NIF system FeS cluster assembly NifU N-terminal" evidence="2">
    <location>
        <begin position="9"/>
        <end position="128"/>
    </location>
</feature>
<proteinExistence type="inferred from homology"/>
<dbReference type="AlphaFoldDB" id="A0A6J4K8I2"/>
<reference evidence="3" key="1">
    <citation type="submission" date="2020-02" db="EMBL/GenBank/DDBJ databases">
        <authorList>
            <person name="Meier V. D."/>
        </authorList>
    </citation>
    <scope>NUCLEOTIDE SEQUENCE</scope>
    <source>
        <strain evidence="3">AVDCRST_MAG68</strain>
    </source>
</reference>
<sequence>MSMPLESVYQELILKHYRSSAHRGEVEQPDAVVAERNPLCGDDIFLTVRVRGGIVEDVRFSGHGCAISQAAASMMCDHAVGKSWDEIHRVADRFRELVQGNEEAARDRALGDMRALAGVSKLPRRVKCAMLAWDALAEAEKKVSHRDTEAQR</sequence>
<dbReference type="GO" id="GO:0005506">
    <property type="term" value="F:iron ion binding"/>
    <property type="evidence" value="ECO:0007669"/>
    <property type="project" value="InterPro"/>
</dbReference>
<name>A0A6J4K8I2_9BACT</name>
<dbReference type="GO" id="GO:0051536">
    <property type="term" value="F:iron-sulfur cluster binding"/>
    <property type="evidence" value="ECO:0007669"/>
    <property type="project" value="InterPro"/>
</dbReference>
<evidence type="ECO:0000313" key="3">
    <source>
        <dbReference type="EMBL" id="CAA9298697.1"/>
    </source>
</evidence>
<dbReference type="SUPFAM" id="SSF82649">
    <property type="entry name" value="SufE/NifU"/>
    <property type="match status" value="1"/>
</dbReference>
<organism evidence="3">
    <name type="scientific">uncultured Gemmatimonadota bacterium</name>
    <dbReference type="NCBI Taxonomy" id="203437"/>
    <lineage>
        <taxon>Bacteria</taxon>
        <taxon>Pseudomonadati</taxon>
        <taxon>Gemmatimonadota</taxon>
        <taxon>environmental samples</taxon>
    </lineage>
</organism>
<protein>
    <submittedName>
        <fullName evidence="3">Iron-sulfur cluster assembly scaffold protein for SUF system, SufE2</fullName>
    </submittedName>
</protein>
<dbReference type="EMBL" id="CADCTW010000018">
    <property type="protein sequence ID" value="CAA9298697.1"/>
    <property type="molecule type" value="Genomic_DNA"/>
</dbReference>
<dbReference type="CDD" id="cd06664">
    <property type="entry name" value="IscU_like"/>
    <property type="match status" value="1"/>
</dbReference>
<dbReference type="InterPro" id="IPR002871">
    <property type="entry name" value="NIF_FeS_clus_asmbl_NifU_N"/>
</dbReference>
<dbReference type="FunFam" id="3.90.1010.10:FF:000002">
    <property type="entry name" value="Iron-sulfur cluster assembly scaffold protein NifU"/>
    <property type="match status" value="1"/>
</dbReference>
<accession>A0A6J4K8I2</accession>
<dbReference type="Gene3D" id="3.90.1010.10">
    <property type="match status" value="1"/>
</dbReference>
<dbReference type="Pfam" id="PF01592">
    <property type="entry name" value="NifU_N"/>
    <property type="match status" value="1"/>
</dbReference>
<evidence type="ECO:0000259" key="2">
    <source>
        <dbReference type="Pfam" id="PF01592"/>
    </source>
</evidence>
<comment type="similarity">
    <text evidence="1">Belongs to the NifU family.</text>
</comment>
<evidence type="ECO:0000256" key="1">
    <source>
        <dbReference type="ARBA" id="ARBA00006420"/>
    </source>
</evidence>